<evidence type="ECO:0000256" key="3">
    <source>
        <dbReference type="ARBA" id="ARBA00022801"/>
    </source>
</evidence>
<dbReference type="Gene3D" id="3.30.450.40">
    <property type="match status" value="1"/>
</dbReference>
<dbReference type="InterPro" id="IPR036971">
    <property type="entry name" value="PDEase_catalytic_dom_sf"/>
</dbReference>
<evidence type="ECO:0000313" key="8">
    <source>
        <dbReference type="RefSeq" id="XP_014663582.1"/>
    </source>
</evidence>
<keyword evidence="7" id="KW-1185">Reference proteome</keyword>
<gene>
    <name evidence="8" type="primary">LOC106806226</name>
</gene>
<comment type="similarity">
    <text evidence="1 4">Belongs to the cyclic nucleotide phosphodiesterase family.</text>
</comment>
<dbReference type="SUPFAM" id="SSF55781">
    <property type="entry name" value="GAF domain-like"/>
    <property type="match status" value="1"/>
</dbReference>
<dbReference type="GeneID" id="106806226"/>
<dbReference type="PROSITE" id="PS51845">
    <property type="entry name" value="PDEASE_I_2"/>
    <property type="match status" value="1"/>
</dbReference>
<evidence type="ECO:0000256" key="4">
    <source>
        <dbReference type="RuleBase" id="RU363067"/>
    </source>
</evidence>
<protein>
    <recommendedName>
        <fullName evidence="4">Phosphodiesterase</fullName>
        <ecNumber evidence="4">3.1.4.-</ecNumber>
    </recommendedName>
</protein>
<dbReference type="SMART" id="SM00065">
    <property type="entry name" value="GAF"/>
    <property type="match status" value="1"/>
</dbReference>
<dbReference type="PROSITE" id="PS00126">
    <property type="entry name" value="PDEASE_I_1"/>
    <property type="match status" value="1"/>
</dbReference>
<dbReference type="PRINTS" id="PR00387">
    <property type="entry name" value="PDIESTERASE1"/>
</dbReference>
<dbReference type="InterPro" id="IPR023088">
    <property type="entry name" value="PDEase"/>
</dbReference>
<dbReference type="Proteomes" id="UP000695022">
    <property type="component" value="Unplaced"/>
</dbReference>
<keyword evidence="2 4" id="KW-0479">Metal-binding</keyword>
<feature type="domain" description="PDEase" evidence="6">
    <location>
        <begin position="215"/>
        <end position="439"/>
    </location>
</feature>
<evidence type="ECO:0000256" key="2">
    <source>
        <dbReference type="ARBA" id="ARBA00022723"/>
    </source>
</evidence>
<accession>A0ABM1DUG1</accession>
<dbReference type="Pfam" id="PF01590">
    <property type="entry name" value="GAF"/>
    <property type="match status" value="1"/>
</dbReference>
<dbReference type="EC" id="3.1.4.-" evidence="4"/>
<proteinExistence type="inferred from homology"/>
<dbReference type="InterPro" id="IPR003018">
    <property type="entry name" value="GAF"/>
</dbReference>
<dbReference type="PANTHER" id="PTHR11347">
    <property type="entry name" value="CYCLIC NUCLEOTIDE PHOSPHODIESTERASE"/>
    <property type="match status" value="1"/>
</dbReference>
<dbReference type="RefSeq" id="XP_014663582.1">
    <property type="nucleotide sequence ID" value="XM_014808096.1"/>
</dbReference>
<organism evidence="7 8">
    <name type="scientific">Priapulus caudatus</name>
    <name type="common">Priapulid worm</name>
    <dbReference type="NCBI Taxonomy" id="37621"/>
    <lineage>
        <taxon>Eukaryota</taxon>
        <taxon>Metazoa</taxon>
        <taxon>Ecdysozoa</taxon>
        <taxon>Scalidophora</taxon>
        <taxon>Priapulida</taxon>
        <taxon>Priapulimorpha</taxon>
        <taxon>Priapulimorphida</taxon>
        <taxon>Priapulidae</taxon>
        <taxon>Priapulus</taxon>
    </lineage>
</organism>
<evidence type="ECO:0000256" key="1">
    <source>
        <dbReference type="ARBA" id="ARBA00007648"/>
    </source>
</evidence>
<dbReference type="InterPro" id="IPR023174">
    <property type="entry name" value="PDEase_CS"/>
</dbReference>
<feature type="compositionally biased region" description="Basic and acidic residues" evidence="5">
    <location>
        <begin position="440"/>
        <end position="481"/>
    </location>
</feature>
<comment type="cofactor">
    <cofactor evidence="4">
        <name>a divalent metal cation</name>
        <dbReference type="ChEBI" id="CHEBI:60240"/>
    </cofactor>
    <text evidence="4">Binds 2 divalent metal cations per subunit. Site 1 may preferentially bind zinc ions, while site 2 has a preference for magnesium and/or manganese ions.</text>
</comment>
<sequence>MYHTMTKQRKLNDFLLTVTKSIFQDIVSMDTVIMKIMNFAQKLVSADRASLFLVDNRTNELYARIFDIGNGVGADALTTDQKEIRFPLDKGVAGYVASTGNTLNIKDAYQDDRFNRDVDTQTGYRTKTLLCMPIYIRGSLLENELFKVADIGAVLHYRPPDGANGGVESTGATWWPGNDSPPNSFACPARMVLANIKHCILATDLALFFPNKAKLKGLVDEEVLAVIKSCILATDLSLYFPNKAKLKALVDGDAFSWGRRDHSLLEVKLCHDLDHRGKNNAFMVKSASPLAAIYSTSTMEHHHFNQTVSSHWRRVTDPSICAYLQPRTTTRPELLQAIIMTGCDLSASIKPWDIQVKTVKVIFEEFYEQGDEEKTQGRQPIPMMDRDRAHELPGCQVGFLTGICMPCYDLMQILVPGTKPMMDGAVNNLQHWKRLADEQVTKEAERKQREAQEERSQQEQLRLDADHDKKDSERETEKPPDDSSDVSTPKEEDDGGGEKEKGGGGEGGGGDGG</sequence>
<keyword evidence="3 4" id="KW-0378">Hydrolase</keyword>
<evidence type="ECO:0000259" key="6">
    <source>
        <dbReference type="PROSITE" id="PS51845"/>
    </source>
</evidence>
<dbReference type="InterPro" id="IPR002073">
    <property type="entry name" value="PDEase_catalytic_dom"/>
</dbReference>
<feature type="non-terminal residue" evidence="8">
    <location>
        <position position="513"/>
    </location>
</feature>
<evidence type="ECO:0000313" key="7">
    <source>
        <dbReference type="Proteomes" id="UP000695022"/>
    </source>
</evidence>
<evidence type="ECO:0000256" key="5">
    <source>
        <dbReference type="SAM" id="MobiDB-lite"/>
    </source>
</evidence>
<dbReference type="Pfam" id="PF00233">
    <property type="entry name" value="PDEase_I"/>
    <property type="match status" value="2"/>
</dbReference>
<dbReference type="InterPro" id="IPR029016">
    <property type="entry name" value="GAF-like_dom_sf"/>
</dbReference>
<feature type="compositionally biased region" description="Gly residues" evidence="5">
    <location>
        <begin position="504"/>
        <end position="513"/>
    </location>
</feature>
<dbReference type="SUPFAM" id="SSF109604">
    <property type="entry name" value="HD-domain/PDEase-like"/>
    <property type="match status" value="1"/>
</dbReference>
<dbReference type="Gene3D" id="1.10.1300.10">
    <property type="entry name" value="3'5'-cyclic nucleotide phosphodiesterase, catalytic domain"/>
    <property type="match status" value="2"/>
</dbReference>
<reference evidence="8" key="1">
    <citation type="submission" date="2025-08" db="UniProtKB">
        <authorList>
            <consortium name="RefSeq"/>
        </authorList>
    </citation>
    <scope>IDENTIFICATION</scope>
</reference>
<name>A0ABM1DUG1_PRICU</name>
<feature type="region of interest" description="Disordered" evidence="5">
    <location>
        <begin position="440"/>
        <end position="513"/>
    </location>
</feature>